<evidence type="ECO:0000313" key="1">
    <source>
        <dbReference type="EMBL" id="GAH60698.1"/>
    </source>
</evidence>
<name>X1IT43_9ZZZZ</name>
<organism evidence="1">
    <name type="scientific">marine sediment metagenome</name>
    <dbReference type="NCBI Taxonomy" id="412755"/>
    <lineage>
        <taxon>unclassified sequences</taxon>
        <taxon>metagenomes</taxon>
        <taxon>ecological metagenomes</taxon>
    </lineage>
</organism>
<dbReference type="EMBL" id="BARU01017516">
    <property type="protein sequence ID" value="GAH60698.1"/>
    <property type="molecule type" value="Genomic_DNA"/>
</dbReference>
<feature type="non-terminal residue" evidence="1">
    <location>
        <position position="1"/>
    </location>
</feature>
<protein>
    <submittedName>
        <fullName evidence="1">Uncharacterized protein</fullName>
    </submittedName>
</protein>
<proteinExistence type="predicted"/>
<comment type="caution">
    <text evidence="1">The sequence shown here is derived from an EMBL/GenBank/DDBJ whole genome shotgun (WGS) entry which is preliminary data.</text>
</comment>
<dbReference type="AlphaFoldDB" id="X1IT43"/>
<gene>
    <name evidence="1" type="ORF">S03H2_29045</name>
</gene>
<accession>X1IT43</accession>
<sequence length="255" mass="29994">LNSDVQKNLNKLRAFFGRCLEYYIYELFKKVYSRGLLQKIYYSEYDGENTGNVDLILDYGNTLFFFEITSSNIKFNTALSANYEKIFNEIDLIFFGDGKDRKGKILQLDKAINNFKENKLKINSISPKKIERLFPVLILQTGLPQTPGLYEEYKDRIFKKGFLKDNIDDFTIIDIEELECSLDLVHSENLSLSDLFKEYKKSAYCNQSLKNFLYYNGYLEKLKINNKKITSEKYKKFHLSAINYLFTEDIAKILI</sequence>
<reference evidence="1" key="1">
    <citation type="journal article" date="2014" name="Front. Microbiol.">
        <title>High frequency of phylogenetically diverse reductive dehalogenase-homologous genes in deep subseafloor sedimentary metagenomes.</title>
        <authorList>
            <person name="Kawai M."/>
            <person name="Futagami T."/>
            <person name="Toyoda A."/>
            <person name="Takaki Y."/>
            <person name="Nishi S."/>
            <person name="Hori S."/>
            <person name="Arai W."/>
            <person name="Tsubouchi T."/>
            <person name="Morono Y."/>
            <person name="Uchiyama I."/>
            <person name="Ito T."/>
            <person name="Fujiyama A."/>
            <person name="Inagaki F."/>
            <person name="Takami H."/>
        </authorList>
    </citation>
    <scope>NUCLEOTIDE SEQUENCE</scope>
    <source>
        <strain evidence="1">Expedition CK06-06</strain>
    </source>
</reference>